<dbReference type="EMBL" id="JACEEZ010013008">
    <property type="protein sequence ID" value="KAG0720354.1"/>
    <property type="molecule type" value="Genomic_DNA"/>
</dbReference>
<feature type="compositionally biased region" description="Polar residues" evidence="4">
    <location>
        <begin position="67"/>
        <end position="91"/>
    </location>
</feature>
<feature type="compositionally biased region" description="Pro residues" evidence="4">
    <location>
        <begin position="822"/>
        <end position="833"/>
    </location>
</feature>
<dbReference type="CDD" id="cd06720">
    <property type="entry name" value="PDZ1_APBA1_3-like"/>
    <property type="match status" value="1"/>
</dbReference>
<keyword evidence="5" id="KW-0472">Membrane</keyword>
<evidence type="ECO:0000256" key="5">
    <source>
        <dbReference type="SAM" id="Phobius"/>
    </source>
</evidence>
<sequence>MVTTGVTETTAVWARRRLFGSLPQAGLLTGALLLSPMLGTVTLQGWRRPKIRTVMPRPPNHKANRGGATSNGSTPSTPIGQGQPDSPNQEPSTPPDMAASNKTKNKKEKETNKKKGRSKEVMIHEPAVLIEGVLFRARYLGSTQLVSEGQPTKTTRMMQAEEAVSRIKDADDDKEALAESNGPDLLPGPPHSPSPKQSPRSHQSPASHLTSGESDSLKELLSRNSSPQNLNPPVAAMTTSKSLTSPLPHEQARTTTSPSKARDLSHASSEAPAQHGKAWKPGHRVSQGVLTIPYVGDVNLVPHSSIPMVAPLPPGVLEEPIGNAGSHTTPSEVIEMPTNLGGNDEYDDEEGENEDEVEDEECREEQQQIKRTEDEEDEDEDDDDDDDDEEEEEEEDEENEEGGDKHSSMDSEDQCIEVLTVLPSASGGAQRDGSDSLEVDGGGGSLDWVSEEGGGPGLGPAGTVFHLRLVGSVDVADDSGKAPARKTAGKRPKKDMVMEAVAHLKRYTQPTRPEVYPAHPLRGIPSPPAQRYTQPTRSEVYPAHPLRGIPSPPAQRYTQPTRSEVYPAHPPRGIPSPPAQRYTQSTRQRYTQSTPQRYTQPTCSEVYPATRSEVYPATAQRYTQPTCSEVYPPTCSEVYPAHLLRGIPNPPAQRYTQPTCSEVYPAHLLRGIPNPPAQRYTHPPLRGIPSLTAQRYTQPTCSEVYPATRQRYTQPTRQRYTQPTCSEVYPAHPLRGIPNPPPQRIYPAHLLRGIPSPPAQRYTQPTRSEVYPAHPLRGIPSPPAQRYTQPTCPRGIPSPPAQRYTQPTRPEVYPAHLLRGIPSPPLRGIPSPPAQRYTQPTRSEAPDGEAQPSTEVDLFISTEKIMVLNTDLKEIMMDHALRTISYIADIGDLVVLMARRRVLPTDDATNGIQKAPKMICHVFESDEAQFIAQSIGQAFQVAYLEFLKANGIEDHSFVKEMDYQEVLNSQEIFGDELQMFAKKELQKEVVVPKMKSEILGVVVVESGWGSMVPTVVIANLSPTGAAAKCGQLNIGDQIIAINGVSLVGLPLSTCQNYIKKLKDLTCAHEYEVAVSNRFDVLGALEDPVKLWDIFKRETLQAANECIGERPRSRRGFVSTETLEKIEESRAARLAGNRDQHRALSCRTRTLLGRDKERYVRSLAEDVEGHLNANDLRPAYRALKKLRSKSPSRASAIRAADGRLESDMDGQMARWAEYFGQLFTVDPPTEQLHTTGLQAVDADPPIDETAPSLDEVREAVAKLRGGKAAGVCNISAELLKAGGEAMIRGLHAVLTAVWQSSTIPPDWKRGLVVPIWKGKGDRQDCNNYHGITLLSVPGKVLAHLLLTRIRSHLLKHQRPQQSGFTPGKSTTDRILALRVLVEHRREFRQGMLAAYVDLKKAFDSVHLIFAESLEVLVMALEALHEEAKPLGLEVSWLKTKVQVFGDLLDEAVQSVHNTKYNTAVKLTVVPCPPVVEVKIRRPDTKYQLGFSVQNGVICSLLRGGIAERGGVRVGHRIIDINSQSVVAVPHEKIVNLLATSVGEIRMKTMPTSIFRLLTGQETPQYI</sequence>
<feature type="region of interest" description="Disordered" evidence="4">
    <location>
        <begin position="150"/>
        <end position="282"/>
    </location>
</feature>
<name>A0A8J4YCJ2_CHIOP</name>
<dbReference type="SMART" id="SM00462">
    <property type="entry name" value="PTB"/>
    <property type="match status" value="1"/>
</dbReference>
<dbReference type="FunFam" id="2.30.42.10:FF:000007">
    <property type="entry name" value="Amyloid beta A4 protein-binding family A member"/>
    <property type="match status" value="1"/>
</dbReference>
<dbReference type="Pfam" id="PF00595">
    <property type="entry name" value="PDZ"/>
    <property type="match status" value="2"/>
</dbReference>
<dbReference type="CDD" id="cd06793">
    <property type="entry name" value="PDZ2_APBA1_3-like"/>
    <property type="match status" value="1"/>
</dbReference>
<keyword evidence="2" id="KW-0597">Phosphoprotein</keyword>
<dbReference type="SUPFAM" id="SSF50729">
    <property type="entry name" value="PH domain-like"/>
    <property type="match status" value="2"/>
</dbReference>
<feature type="domain" description="PDZ" evidence="7">
    <location>
        <begin position="1475"/>
        <end position="1551"/>
    </location>
</feature>
<keyword evidence="9" id="KW-1185">Reference proteome</keyword>
<comment type="caution">
    <text evidence="8">The sequence shown here is derived from an EMBL/GenBank/DDBJ whole genome shotgun (WGS) entry which is preliminary data.</text>
</comment>
<feature type="compositionally biased region" description="Basic and acidic residues" evidence="4">
    <location>
        <begin position="107"/>
        <end position="120"/>
    </location>
</feature>
<protein>
    <submittedName>
        <fullName evidence="8">Protein lin-10</fullName>
    </submittedName>
</protein>
<feature type="region of interest" description="Disordered" evidence="4">
    <location>
        <begin position="316"/>
        <end position="461"/>
    </location>
</feature>
<evidence type="ECO:0000313" key="9">
    <source>
        <dbReference type="Proteomes" id="UP000770661"/>
    </source>
</evidence>
<dbReference type="InterPro" id="IPR001478">
    <property type="entry name" value="PDZ"/>
</dbReference>
<feature type="domain" description="PID" evidence="6">
    <location>
        <begin position="813"/>
        <end position="953"/>
    </location>
</feature>
<dbReference type="InterPro" id="IPR006020">
    <property type="entry name" value="PTB/PI_dom"/>
</dbReference>
<feature type="region of interest" description="Disordered" evidence="4">
    <location>
        <begin position="505"/>
        <end position="600"/>
    </location>
</feature>
<dbReference type="CDD" id="cd01650">
    <property type="entry name" value="RT_nLTR_like"/>
    <property type="match status" value="1"/>
</dbReference>
<feature type="compositionally biased region" description="Basic and acidic residues" evidence="4">
    <location>
        <begin position="163"/>
        <end position="177"/>
    </location>
</feature>
<dbReference type="Pfam" id="PF00640">
    <property type="entry name" value="PID"/>
    <property type="match status" value="2"/>
</dbReference>
<dbReference type="PANTHER" id="PTHR12345:SF16">
    <property type="entry name" value="X11L, ISOFORM F-RELATED"/>
    <property type="match status" value="1"/>
</dbReference>
<dbReference type="Gene3D" id="2.30.29.30">
    <property type="entry name" value="Pleckstrin-homology domain (PH domain)/Phosphotyrosine-binding domain (PTB)"/>
    <property type="match status" value="2"/>
</dbReference>
<evidence type="ECO:0000256" key="1">
    <source>
        <dbReference type="ARBA" id="ARBA00022448"/>
    </source>
</evidence>
<evidence type="ECO:0000256" key="3">
    <source>
        <dbReference type="ARBA" id="ARBA00022737"/>
    </source>
</evidence>
<organism evidence="8 9">
    <name type="scientific">Chionoecetes opilio</name>
    <name type="common">Atlantic snow crab</name>
    <name type="synonym">Cancer opilio</name>
    <dbReference type="NCBI Taxonomy" id="41210"/>
    <lineage>
        <taxon>Eukaryota</taxon>
        <taxon>Metazoa</taxon>
        <taxon>Ecdysozoa</taxon>
        <taxon>Arthropoda</taxon>
        <taxon>Crustacea</taxon>
        <taxon>Multicrustacea</taxon>
        <taxon>Malacostraca</taxon>
        <taxon>Eumalacostraca</taxon>
        <taxon>Eucarida</taxon>
        <taxon>Decapoda</taxon>
        <taxon>Pleocyemata</taxon>
        <taxon>Brachyura</taxon>
        <taxon>Eubrachyura</taxon>
        <taxon>Majoidea</taxon>
        <taxon>Majidae</taxon>
        <taxon>Chionoecetes</taxon>
    </lineage>
</organism>
<dbReference type="PANTHER" id="PTHR12345">
    <property type="entry name" value="SYNTENIN RELATED"/>
    <property type="match status" value="1"/>
</dbReference>
<gene>
    <name evidence="8" type="primary">lin-10_1</name>
    <name evidence="8" type="ORF">GWK47_048686</name>
</gene>
<feature type="compositionally biased region" description="Pro residues" evidence="4">
    <location>
        <begin position="568"/>
        <end position="578"/>
    </location>
</feature>
<feature type="compositionally biased region" description="Basic and acidic residues" evidence="4">
    <location>
        <begin position="364"/>
        <end position="373"/>
    </location>
</feature>
<feature type="region of interest" description="Disordered" evidence="4">
    <location>
        <begin position="477"/>
        <end position="496"/>
    </location>
</feature>
<dbReference type="GO" id="GO:0007268">
    <property type="term" value="P:chemical synaptic transmission"/>
    <property type="evidence" value="ECO:0007669"/>
    <property type="project" value="TreeGrafter"/>
</dbReference>
<dbReference type="GO" id="GO:0005737">
    <property type="term" value="C:cytoplasm"/>
    <property type="evidence" value="ECO:0007669"/>
    <property type="project" value="TreeGrafter"/>
</dbReference>
<keyword evidence="3" id="KW-0677">Repeat</keyword>
<evidence type="ECO:0000259" key="7">
    <source>
        <dbReference type="PROSITE" id="PS50106"/>
    </source>
</evidence>
<dbReference type="PROSITE" id="PS50106">
    <property type="entry name" value="PDZ"/>
    <property type="match status" value="2"/>
</dbReference>
<proteinExistence type="predicted"/>
<dbReference type="OrthoDB" id="5987010at2759"/>
<feature type="compositionally biased region" description="Acidic residues" evidence="4">
    <location>
        <begin position="344"/>
        <end position="363"/>
    </location>
</feature>
<dbReference type="InterPro" id="IPR011993">
    <property type="entry name" value="PH-like_dom_sf"/>
</dbReference>
<feature type="compositionally biased region" description="Low complexity" evidence="4">
    <location>
        <begin position="580"/>
        <end position="600"/>
    </location>
</feature>
<dbReference type="CDD" id="cd01208">
    <property type="entry name" value="PTB_X11"/>
    <property type="match status" value="1"/>
</dbReference>
<feature type="compositionally biased region" description="Basic residues" evidence="4">
    <location>
        <begin position="483"/>
        <end position="493"/>
    </location>
</feature>
<feature type="region of interest" description="Disordered" evidence="4">
    <location>
        <begin position="772"/>
        <end position="855"/>
    </location>
</feature>
<keyword evidence="1" id="KW-0813">Transport</keyword>
<dbReference type="Proteomes" id="UP000770661">
    <property type="component" value="Unassembled WGS sequence"/>
</dbReference>
<dbReference type="SUPFAM" id="SSF50156">
    <property type="entry name" value="PDZ domain-like"/>
    <property type="match status" value="2"/>
</dbReference>
<feature type="transmembrane region" description="Helical" evidence="5">
    <location>
        <begin position="25"/>
        <end position="46"/>
    </location>
</feature>
<feature type="region of interest" description="Disordered" evidence="4">
    <location>
        <begin position="49"/>
        <end position="120"/>
    </location>
</feature>
<feature type="domain" description="PID" evidence="6">
    <location>
        <begin position="132"/>
        <end position="167"/>
    </location>
</feature>
<dbReference type="SMART" id="SM00228">
    <property type="entry name" value="PDZ"/>
    <property type="match status" value="2"/>
</dbReference>
<dbReference type="GO" id="GO:0043197">
    <property type="term" value="C:dendritic spine"/>
    <property type="evidence" value="ECO:0007669"/>
    <property type="project" value="TreeGrafter"/>
</dbReference>
<feature type="domain" description="PDZ" evidence="7">
    <location>
        <begin position="988"/>
        <end position="1060"/>
    </location>
</feature>
<accession>A0A8J4YCJ2</accession>
<evidence type="ECO:0000259" key="6">
    <source>
        <dbReference type="PROSITE" id="PS01179"/>
    </source>
</evidence>
<dbReference type="Gene3D" id="2.30.42.10">
    <property type="match status" value="2"/>
</dbReference>
<keyword evidence="5" id="KW-1133">Transmembrane helix</keyword>
<keyword evidence="5" id="KW-0812">Transmembrane</keyword>
<dbReference type="GO" id="GO:0005886">
    <property type="term" value="C:plasma membrane"/>
    <property type="evidence" value="ECO:0007669"/>
    <property type="project" value="TreeGrafter"/>
</dbReference>
<dbReference type="InterPro" id="IPR036034">
    <property type="entry name" value="PDZ_sf"/>
</dbReference>
<evidence type="ECO:0000256" key="4">
    <source>
        <dbReference type="SAM" id="MobiDB-lite"/>
    </source>
</evidence>
<reference evidence="8" key="1">
    <citation type="submission" date="2020-07" db="EMBL/GenBank/DDBJ databases">
        <title>The High-quality genome of the commercially important snow crab, Chionoecetes opilio.</title>
        <authorList>
            <person name="Jeong J.-H."/>
            <person name="Ryu S."/>
        </authorList>
    </citation>
    <scope>NUCLEOTIDE SEQUENCE</scope>
    <source>
        <strain evidence="8">MADBK_172401_WGS</strain>
        <tissue evidence="8">Digestive gland</tissue>
    </source>
</reference>
<feature type="compositionally biased region" description="Polar residues" evidence="4">
    <location>
        <begin position="194"/>
        <end position="214"/>
    </location>
</feature>
<feature type="compositionally biased region" description="Polar residues" evidence="4">
    <location>
        <begin position="222"/>
        <end position="245"/>
    </location>
</feature>
<evidence type="ECO:0000313" key="8">
    <source>
        <dbReference type="EMBL" id="KAG0720354.1"/>
    </source>
</evidence>
<feature type="compositionally biased region" description="Acidic residues" evidence="4">
    <location>
        <begin position="374"/>
        <end position="401"/>
    </location>
</feature>
<dbReference type="PROSITE" id="PS01179">
    <property type="entry name" value="PID"/>
    <property type="match status" value="2"/>
</dbReference>
<evidence type="ECO:0000256" key="2">
    <source>
        <dbReference type="ARBA" id="ARBA00022553"/>
    </source>
</evidence>
<dbReference type="InterPro" id="IPR051230">
    <property type="entry name" value="APP-Binding"/>
</dbReference>